<dbReference type="SMART" id="SM00028">
    <property type="entry name" value="TPR"/>
    <property type="match status" value="3"/>
</dbReference>
<evidence type="ECO:0000313" key="3">
    <source>
        <dbReference type="Proteomes" id="UP000182658"/>
    </source>
</evidence>
<proteinExistence type="predicted"/>
<dbReference type="OrthoDB" id="414774at2759"/>
<dbReference type="PANTHER" id="PTHR45588:SF1">
    <property type="entry name" value="WW DOMAIN-CONTAINING PROTEIN"/>
    <property type="match status" value="1"/>
</dbReference>
<dbReference type="STRING" id="1408157.A0A1J7J0K9"/>
<dbReference type="Proteomes" id="UP000182658">
    <property type="component" value="Unassembled WGS sequence"/>
</dbReference>
<dbReference type="SUPFAM" id="SSF48452">
    <property type="entry name" value="TPR-like"/>
    <property type="match status" value="2"/>
</dbReference>
<dbReference type="AlphaFoldDB" id="A0A1J7J0K9"/>
<evidence type="ECO:0000256" key="1">
    <source>
        <dbReference type="PROSITE-ProRule" id="PRU00339"/>
    </source>
</evidence>
<protein>
    <submittedName>
        <fullName evidence="2">TPR domain protein</fullName>
    </submittedName>
</protein>
<dbReference type="InterPro" id="IPR019734">
    <property type="entry name" value="TPR_rpt"/>
</dbReference>
<feature type="repeat" description="TPR" evidence="1">
    <location>
        <begin position="425"/>
        <end position="458"/>
    </location>
</feature>
<keyword evidence="3" id="KW-1185">Reference proteome</keyword>
<evidence type="ECO:0000313" key="2">
    <source>
        <dbReference type="EMBL" id="OIW22684.1"/>
    </source>
</evidence>
<dbReference type="InParanoid" id="A0A1J7J0K9"/>
<dbReference type="EMBL" id="KV875111">
    <property type="protein sequence ID" value="OIW22684.1"/>
    <property type="molecule type" value="Genomic_DNA"/>
</dbReference>
<sequence>MTGQPDSFEAGGDYYNLGTYHRPVTTTRPETQKWFDRGLIWSYAFNHEESAQCFERAAAIDPFCAMAYWGLGYALGPNYNKPWEVFDADDVISTTRRTHAALVQAHEKASAATPLERALIEALRFRYPRDSPTDDWSIWNQEYADAMSRVYDEFSSDLDVSALYADALMNLTPWNLWDLDSGEPAAGAHTLKAKAILESALRQPGGEAHPGLLHLYIHLMEMSSSPETALTAADRLRGLVPDAGHLAHMPSHIDILCGDYRRAIASNTDAIRADKKFVARAGAMNFYTLYRAHDYHFRIYAAMFAGQSKVALATAAELEAAIPEQLLRVESPPMADWLEGFLAMRVHILIRFGRWDDIARLEFPRDRGLYCVTTAMTHYAKGVALAATGRVTEAEEQQQLFRDAVKRVPSSRTVFNNECLEVLAVAASMLEGELEYRRGNYESAFDYLRRSIELDDSLPYDEPWGWMQPTRHAYGALLLEQGRVEDAAAVYCADLGFDQTLPRARQHPNNVWSLHGYHECLQRLGRTAEAGIVLSLLKPAMAVADVPIKSSCFCRTSAPGLG</sequence>
<dbReference type="Gene3D" id="1.25.40.10">
    <property type="entry name" value="Tetratricopeptide repeat domain"/>
    <property type="match status" value="2"/>
</dbReference>
<keyword evidence="1" id="KW-0802">TPR repeat</keyword>
<name>A0A1J7J0K9_9PEZI</name>
<gene>
    <name evidence="2" type="ORF">CONLIGDRAFT_625751</name>
</gene>
<accession>A0A1J7J0K9</accession>
<dbReference type="PROSITE" id="PS50005">
    <property type="entry name" value="TPR"/>
    <property type="match status" value="1"/>
</dbReference>
<reference evidence="2 3" key="1">
    <citation type="submission" date="2016-10" db="EMBL/GenBank/DDBJ databases">
        <title>Draft genome sequence of Coniochaeta ligniaria NRRL30616, a lignocellulolytic fungus for bioabatement of inhibitors in plant biomass hydrolysates.</title>
        <authorList>
            <consortium name="DOE Joint Genome Institute"/>
            <person name="Jimenez D.J."/>
            <person name="Hector R.E."/>
            <person name="Riley R."/>
            <person name="Sun H."/>
            <person name="Grigoriev I.V."/>
            <person name="Van Elsas J.D."/>
            <person name="Nichols N.N."/>
        </authorList>
    </citation>
    <scope>NUCLEOTIDE SEQUENCE [LARGE SCALE GENOMIC DNA]</scope>
    <source>
        <strain evidence="2 3">NRRL 30616</strain>
    </source>
</reference>
<organism evidence="2 3">
    <name type="scientific">Coniochaeta ligniaria NRRL 30616</name>
    <dbReference type="NCBI Taxonomy" id="1408157"/>
    <lineage>
        <taxon>Eukaryota</taxon>
        <taxon>Fungi</taxon>
        <taxon>Dikarya</taxon>
        <taxon>Ascomycota</taxon>
        <taxon>Pezizomycotina</taxon>
        <taxon>Sordariomycetes</taxon>
        <taxon>Sordariomycetidae</taxon>
        <taxon>Coniochaetales</taxon>
        <taxon>Coniochaetaceae</taxon>
        <taxon>Coniochaeta</taxon>
    </lineage>
</organism>
<dbReference type="PANTHER" id="PTHR45588">
    <property type="entry name" value="TPR DOMAIN-CONTAINING PROTEIN"/>
    <property type="match status" value="1"/>
</dbReference>
<dbReference type="InterPro" id="IPR011990">
    <property type="entry name" value="TPR-like_helical_dom_sf"/>
</dbReference>